<organism evidence="3 4">
    <name type="scientific">Natrialba chahannaoensis JCM 10990</name>
    <dbReference type="NCBI Taxonomy" id="1227492"/>
    <lineage>
        <taxon>Archaea</taxon>
        <taxon>Methanobacteriati</taxon>
        <taxon>Methanobacteriota</taxon>
        <taxon>Stenosarchaea group</taxon>
        <taxon>Halobacteria</taxon>
        <taxon>Halobacteriales</taxon>
        <taxon>Natrialbaceae</taxon>
        <taxon>Natrialba</taxon>
    </lineage>
</organism>
<dbReference type="Pfam" id="PF26452">
    <property type="entry name" value="DUF8131"/>
    <property type="match status" value="1"/>
</dbReference>
<keyword evidence="4" id="KW-1185">Reference proteome</keyword>
<keyword evidence="1" id="KW-1133">Transmembrane helix</keyword>
<dbReference type="InterPro" id="IPR058444">
    <property type="entry name" value="DUF8131"/>
</dbReference>
<reference evidence="3 4" key="1">
    <citation type="journal article" date="2014" name="PLoS Genet.">
        <title>Phylogenetically driven sequencing of extremely halophilic archaea reveals strategies for static and dynamic osmo-response.</title>
        <authorList>
            <person name="Becker E.A."/>
            <person name="Seitzer P.M."/>
            <person name="Tritt A."/>
            <person name="Larsen D."/>
            <person name="Krusor M."/>
            <person name="Yao A.I."/>
            <person name="Wu D."/>
            <person name="Madern D."/>
            <person name="Eisen J.A."/>
            <person name="Darling A.E."/>
            <person name="Facciotti M.T."/>
        </authorList>
    </citation>
    <scope>NUCLEOTIDE SEQUENCE [LARGE SCALE GENOMIC DNA]</scope>
    <source>
        <strain evidence="3 4">JCM 10990</strain>
    </source>
</reference>
<dbReference type="OrthoDB" id="170780at2157"/>
<name>M0AU69_9EURY</name>
<gene>
    <name evidence="3" type="ORF">C482_08663</name>
</gene>
<dbReference type="STRING" id="1227492.C482_08663"/>
<proteinExistence type="predicted"/>
<dbReference type="Proteomes" id="UP000011693">
    <property type="component" value="Unassembled WGS sequence"/>
</dbReference>
<feature type="domain" description="DUF8131" evidence="2">
    <location>
        <begin position="4"/>
        <end position="66"/>
    </location>
</feature>
<evidence type="ECO:0000313" key="4">
    <source>
        <dbReference type="Proteomes" id="UP000011693"/>
    </source>
</evidence>
<comment type="caution">
    <text evidence="3">The sequence shown here is derived from an EMBL/GenBank/DDBJ whole genome shotgun (WGS) entry which is preliminary data.</text>
</comment>
<accession>M0AU69</accession>
<keyword evidence="1" id="KW-0472">Membrane</keyword>
<dbReference type="EMBL" id="AOIN01000047">
    <property type="protein sequence ID" value="ELZ00919.1"/>
    <property type="molecule type" value="Genomic_DNA"/>
</dbReference>
<keyword evidence="1" id="KW-0812">Transmembrane</keyword>
<sequence length="74" mass="7738">MNLENASPRVALPVGLMALVPLAWYGVSGSVMAGIVSAVNVILILACLYVAFSPVENAHDHDHDHEHGSNSTAS</sequence>
<feature type="transmembrane region" description="Helical" evidence="1">
    <location>
        <begin position="31"/>
        <end position="52"/>
    </location>
</feature>
<dbReference type="RefSeq" id="WP_006167121.1">
    <property type="nucleotide sequence ID" value="NZ_AOIN01000047.1"/>
</dbReference>
<evidence type="ECO:0000313" key="3">
    <source>
        <dbReference type="EMBL" id="ELZ00919.1"/>
    </source>
</evidence>
<evidence type="ECO:0000259" key="2">
    <source>
        <dbReference type="Pfam" id="PF26452"/>
    </source>
</evidence>
<dbReference type="AlphaFoldDB" id="M0AU69"/>
<evidence type="ECO:0000256" key="1">
    <source>
        <dbReference type="SAM" id="Phobius"/>
    </source>
</evidence>
<protein>
    <submittedName>
        <fullName evidence="3">Cytochrome-ba3 oxidase subunit</fullName>
    </submittedName>
</protein>
<feature type="transmembrane region" description="Helical" evidence="1">
    <location>
        <begin position="6"/>
        <end position="24"/>
    </location>
</feature>